<protein>
    <submittedName>
        <fullName evidence="2">Uncharacterized protein</fullName>
    </submittedName>
</protein>
<evidence type="ECO:0000313" key="2">
    <source>
        <dbReference type="EMBL" id="KAH0549943.1"/>
    </source>
</evidence>
<feature type="region of interest" description="Disordered" evidence="1">
    <location>
        <begin position="52"/>
        <end position="71"/>
    </location>
</feature>
<evidence type="ECO:0000313" key="3">
    <source>
        <dbReference type="Proteomes" id="UP000826195"/>
    </source>
</evidence>
<dbReference type="AlphaFoldDB" id="A0AAV7IE63"/>
<organism evidence="2 3">
    <name type="scientific">Cotesia glomerata</name>
    <name type="common">Lepidopteran parasitic wasp</name>
    <name type="synonym">Apanteles glomeratus</name>
    <dbReference type="NCBI Taxonomy" id="32391"/>
    <lineage>
        <taxon>Eukaryota</taxon>
        <taxon>Metazoa</taxon>
        <taxon>Ecdysozoa</taxon>
        <taxon>Arthropoda</taxon>
        <taxon>Hexapoda</taxon>
        <taxon>Insecta</taxon>
        <taxon>Pterygota</taxon>
        <taxon>Neoptera</taxon>
        <taxon>Endopterygota</taxon>
        <taxon>Hymenoptera</taxon>
        <taxon>Apocrita</taxon>
        <taxon>Ichneumonoidea</taxon>
        <taxon>Braconidae</taxon>
        <taxon>Microgastrinae</taxon>
        <taxon>Cotesia</taxon>
    </lineage>
</organism>
<comment type="caution">
    <text evidence="2">The sequence shown here is derived from an EMBL/GenBank/DDBJ whole genome shotgun (WGS) entry which is preliminary data.</text>
</comment>
<evidence type="ECO:0000256" key="1">
    <source>
        <dbReference type="SAM" id="MobiDB-lite"/>
    </source>
</evidence>
<reference evidence="2 3" key="1">
    <citation type="journal article" date="2021" name="J. Hered.">
        <title>A chromosome-level genome assembly of the parasitoid wasp, Cotesia glomerata (Hymenoptera: Braconidae).</title>
        <authorList>
            <person name="Pinto B.J."/>
            <person name="Weis J.J."/>
            <person name="Gamble T."/>
            <person name="Ode P.J."/>
            <person name="Paul R."/>
            <person name="Zaspel J.M."/>
        </authorList>
    </citation>
    <scope>NUCLEOTIDE SEQUENCE [LARGE SCALE GENOMIC DNA]</scope>
    <source>
        <strain evidence="2">CgM1</strain>
    </source>
</reference>
<name>A0AAV7IE63_COTGL</name>
<accession>A0AAV7IE63</accession>
<proteinExistence type="predicted"/>
<gene>
    <name evidence="2" type="ORF">KQX54_016050</name>
</gene>
<sequence length="71" mass="7928">MHSKDVVKTRNSLVLKFRFNFSMLKTTTKQRSSLISVESQAGPSHWALGVRSHSMQHRKLHSSGSSSDGQS</sequence>
<feature type="compositionally biased region" description="Low complexity" evidence="1">
    <location>
        <begin position="62"/>
        <end position="71"/>
    </location>
</feature>
<dbReference type="EMBL" id="JAHXZJ010001864">
    <property type="protein sequence ID" value="KAH0549943.1"/>
    <property type="molecule type" value="Genomic_DNA"/>
</dbReference>
<dbReference type="Proteomes" id="UP000826195">
    <property type="component" value="Unassembled WGS sequence"/>
</dbReference>
<keyword evidence="3" id="KW-1185">Reference proteome</keyword>